<feature type="domain" description="Cadherin" evidence="14">
    <location>
        <begin position="150"/>
        <end position="246"/>
    </location>
</feature>
<dbReference type="CTD" id="5100"/>
<accession>A0A7M4G3J0</accession>
<dbReference type="SMART" id="SM00112">
    <property type="entry name" value="CA"/>
    <property type="match status" value="4"/>
</dbReference>
<dbReference type="RefSeq" id="XP_019384052.1">
    <property type="nucleotide sequence ID" value="XM_019528507.1"/>
</dbReference>
<dbReference type="PANTHER" id="PTHR24028:SF46">
    <property type="entry name" value="PROTOCADHERIN-8"/>
    <property type="match status" value="1"/>
</dbReference>
<feature type="domain" description="Cadherin" evidence="14">
    <location>
        <begin position="363"/>
        <end position="475"/>
    </location>
</feature>
<dbReference type="CDD" id="cd11304">
    <property type="entry name" value="Cadherin_repeat"/>
    <property type="match status" value="4"/>
</dbReference>
<dbReference type="Pfam" id="PF00028">
    <property type="entry name" value="Cadherin"/>
    <property type="match status" value="4"/>
</dbReference>
<dbReference type="Ensembl" id="ENSCPRT00005031735.1">
    <property type="protein sequence ID" value="ENSCPRP00005027160.1"/>
    <property type="gene ID" value="ENSCPRG00005018816.1"/>
</dbReference>
<keyword evidence="4" id="KW-0732">Signal</keyword>
<evidence type="ECO:0000256" key="2">
    <source>
        <dbReference type="ARBA" id="ARBA00022475"/>
    </source>
</evidence>
<evidence type="ECO:0000256" key="7">
    <source>
        <dbReference type="ARBA" id="ARBA00022889"/>
    </source>
</evidence>
<dbReference type="KEGG" id="cpoo:109305512"/>
<feature type="region of interest" description="Disordered" evidence="12">
    <location>
        <begin position="560"/>
        <end position="580"/>
    </location>
</feature>
<dbReference type="PANTHER" id="PTHR24028">
    <property type="entry name" value="CADHERIN-87A"/>
    <property type="match status" value="1"/>
</dbReference>
<dbReference type="OrthoDB" id="6252479at2759"/>
<dbReference type="InterPro" id="IPR002126">
    <property type="entry name" value="Cadherin-like_dom"/>
</dbReference>
<keyword evidence="9 13" id="KW-0472">Membrane</keyword>
<evidence type="ECO:0000256" key="11">
    <source>
        <dbReference type="PROSITE-ProRule" id="PRU00043"/>
    </source>
</evidence>
<keyword evidence="6 11" id="KW-0106">Calcium</keyword>
<dbReference type="GO" id="GO:0007156">
    <property type="term" value="P:homophilic cell adhesion via plasma membrane adhesion molecules"/>
    <property type="evidence" value="ECO:0007669"/>
    <property type="project" value="InterPro"/>
</dbReference>
<feature type="region of interest" description="Disordered" evidence="12">
    <location>
        <begin position="628"/>
        <end position="649"/>
    </location>
</feature>
<keyword evidence="5" id="KW-0677">Repeat</keyword>
<evidence type="ECO:0000256" key="3">
    <source>
        <dbReference type="ARBA" id="ARBA00022692"/>
    </source>
</evidence>
<name>A0A7M4G3J0_CROPO</name>
<dbReference type="PROSITE" id="PS00232">
    <property type="entry name" value="CADHERIN_1"/>
    <property type="match status" value="2"/>
</dbReference>
<reference evidence="15" key="2">
    <citation type="submission" date="2025-09" db="UniProtKB">
        <authorList>
            <consortium name="Ensembl"/>
        </authorList>
    </citation>
    <scope>IDENTIFICATION</scope>
</reference>
<keyword evidence="3 13" id="KW-0812">Transmembrane</keyword>
<comment type="subcellular location">
    <subcellularLocation>
        <location evidence="1">Cell membrane</location>
        <topology evidence="1">Single-pass type I membrane protein</topology>
    </subcellularLocation>
</comment>
<evidence type="ECO:0000256" key="6">
    <source>
        <dbReference type="ARBA" id="ARBA00022837"/>
    </source>
</evidence>
<feature type="transmembrane region" description="Helical" evidence="13">
    <location>
        <begin position="487"/>
        <end position="511"/>
    </location>
</feature>
<dbReference type="GeneID" id="109305512"/>
<dbReference type="FunFam" id="2.60.40.60:FF:000120">
    <property type="entry name" value="Protocadherin 8"/>
    <property type="match status" value="1"/>
</dbReference>
<dbReference type="GeneTree" id="ENSGT00940000155219"/>
<evidence type="ECO:0000313" key="16">
    <source>
        <dbReference type="Proteomes" id="UP000594220"/>
    </source>
</evidence>
<dbReference type="SUPFAM" id="SSF49313">
    <property type="entry name" value="Cadherin-like"/>
    <property type="match status" value="4"/>
</dbReference>
<evidence type="ECO:0000256" key="5">
    <source>
        <dbReference type="ARBA" id="ARBA00022737"/>
    </source>
</evidence>
<keyword evidence="8 13" id="KW-1133">Transmembrane helix</keyword>
<dbReference type="FunFam" id="2.60.40.60:FF:000003">
    <property type="entry name" value="Protocadherin alpha 2"/>
    <property type="match status" value="1"/>
</dbReference>
<evidence type="ECO:0000313" key="15">
    <source>
        <dbReference type="Ensembl" id="ENSCPRP00005027160.1"/>
    </source>
</evidence>
<keyword evidence="2" id="KW-1003">Cell membrane</keyword>
<dbReference type="GO" id="GO:0005509">
    <property type="term" value="F:calcium ion binding"/>
    <property type="evidence" value="ECO:0007669"/>
    <property type="project" value="UniProtKB-UniRule"/>
</dbReference>
<keyword evidence="16" id="KW-1185">Reference proteome</keyword>
<proteinExistence type="predicted"/>
<evidence type="ECO:0000256" key="4">
    <source>
        <dbReference type="ARBA" id="ARBA00022729"/>
    </source>
</evidence>
<evidence type="ECO:0000256" key="10">
    <source>
        <dbReference type="ARBA" id="ARBA00023180"/>
    </source>
</evidence>
<protein>
    <submittedName>
        <fullName evidence="15">Protocadherin 8</fullName>
    </submittedName>
</protein>
<evidence type="ECO:0000256" key="1">
    <source>
        <dbReference type="ARBA" id="ARBA00004251"/>
    </source>
</evidence>
<sequence length="790" mass="85049">ANDNSPAFAQAAVAVELREDAAPGAPVLALSAADPDEGANGEVVYGFGSRAAPEARRLFRLDPRSGRLTLAAPLDYERQRAYELDVEARDRGASPLAATCTVLVRLTDVNDNAPGIRLSPLGLGAAGPPGPSLGAGSSPEPGPGPGVLYVSEAAPRDSFVALVSTWDRDSGANGQVRCTLHGHEHFALRRAYGDSYVLVTAAALDRERLPEYNLTLVAEDLGTPPFRTVRPYTVRLRDENDNAPLFAPPPLGRVAVPENNPPGAYLATVLARDPDLGPNGKVTYRLLEAQVAGAPVSTYVSLDPATGALYALRTFNYEVLKQLDLRIEASDSGTPPLSSTTLVTVTVLDQNDNAPIIIHPALNNGSVEIRVFCKAPPGSPVAQIQARDADDGDNAELTFSFLPEPLPQQELFAIDRDTGEIMLTGDMSEELGQTFKVILTVMDHGQPPLSTTATVSFLVTATVPSSSHEVAKPSSWEGKALQWDVPLIVIIVLAGSCTLLLVAIITIATTCNKRKKETRLKNNGPLKEQIDISHLEKVRQEDTIPRGNMFEVRAFPSKVSFTSPEPSPATEEASSFENNGDTCLYEGQKRLRGTNAEPYASASNYSKELTPPVPIWKGHSFNTISGREAEKFSGKDSGKGDSDFNDSDSDISGEALKKDLITHMQNGLWACTAECKILGHSDRCWSPSCGRSNTHSSPRPPAQLSSFCKSTSLPRDPLHRDSYYQAQLPKTVGLQSVYEKVLHRDFDRTITLLSPPHPGRLPDLQEIGVPLYQAASTRYIGPQNDASEKV</sequence>
<gene>
    <name evidence="15" type="primary">PCDH8</name>
</gene>
<dbReference type="GO" id="GO:0005886">
    <property type="term" value="C:plasma membrane"/>
    <property type="evidence" value="ECO:0007669"/>
    <property type="project" value="UniProtKB-SubCell"/>
</dbReference>
<dbReference type="Proteomes" id="UP000594220">
    <property type="component" value="Unplaced"/>
</dbReference>
<feature type="region of interest" description="Disordered" evidence="12">
    <location>
        <begin position="121"/>
        <end position="143"/>
    </location>
</feature>
<dbReference type="InterPro" id="IPR015919">
    <property type="entry name" value="Cadherin-like_sf"/>
</dbReference>
<reference evidence="15" key="1">
    <citation type="submission" date="2025-08" db="UniProtKB">
        <authorList>
            <consortium name="Ensembl"/>
        </authorList>
    </citation>
    <scope>IDENTIFICATION</scope>
</reference>
<dbReference type="InterPro" id="IPR020894">
    <property type="entry name" value="Cadherin_CS"/>
</dbReference>
<dbReference type="PRINTS" id="PR00205">
    <property type="entry name" value="CADHERIN"/>
</dbReference>
<organism evidence="15 16">
    <name type="scientific">Crocodylus porosus</name>
    <name type="common">Saltwater crocodile</name>
    <name type="synonym">Estuarine crocodile</name>
    <dbReference type="NCBI Taxonomy" id="8502"/>
    <lineage>
        <taxon>Eukaryota</taxon>
        <taxon>Metazoa</taxon>
        <taxon>Chordata</taxon>
        <taxon>Craniata</taxon>
        <taxon>Vertebrata</taxon>
        <taxon>Euteleostomi</taxon>
        <taxon>Archelosauria</taxon>
        <taxon>Archosauria</taxon>
        <taxon>Crocodylia</taxon>
        <taxon>Longirostres</taxon>
        <taxon>Crocodylidae</taxon>
        <taxon>Crocodylus</taxon>
    </lineage>
</organism>
<dbReference type="PROSITE" id="PS50268">
    <property type="entry name" value="CADHERIN_2"/>
    <property type="match status" value="4"/>
</dbReference>
<feature type="compositionally biased region" description="Basic and acidic residues" evidence="12">
    <location>
        <begin position="628"/>
        <end position="642"/>
    </location>
</feature>
<evidence type="ECO:0000256" key="9">
    <source>
        <dbReference type="ARBA" id="ARBA00023136"/>
    </source>
</evidence>
<dbReference type="FunFam" id="2.60.40.60:FF:000002">
    <property type="entry name" value="Protocadherin alpha 2"/>
    <property type="match status" value="1"/>
</dbReference>
<evidence type="ECO:0000259" key="14">
    <source>
        <dbReference type="PROSITE" id="PS50268"/>
    </source>
</evidence>
<dbReference type="FunFam" id="2.60.40.60:FF:000001">
    <property type="entry name" value="Protocadherin alpha 2"/>
    <property type="match status" value="1"/>
</dbReference>
<dbReference type="InterPro" id="IPR050174">
    <property type="entry name" value="Protocadherin/Cadherin-CA"/>
</dbReference>
<feature type="domain" description="Cadherin" evidence="14">
    <location>
        <begin position="248"/>
        <end position="357"/>
    </location>
</feature>
<evidence type="ECO:0000256" key="8">
    <source>
        <dbReference type="ARBA" id="ARBA00022989"/>
    </source>
</evidence>
<dbReference type="AlphaFoldDB" id="A0A7M4G3J0"/>
<dbReference type="Gene3D" id="2.60.40.60">
    <property type="entry name" value="Cadherins"/>
    <property type="match status" value="4"/>
</dbReference>
<evidence type="ECO:0000256" key="12">
    <source>
        <dbReference type="SAM" id="MobiDB-lite"/>
    </source>
</evidence>
<evidence type="ECO:0000256" key="13">
    <source>
        <dbReference type="SAM" id="Phobius"/>
    </source>
</evidence>
<feature type="domain" description="Cadherin" evidence="14">
    <location>
        <begin position="9"/>
        <end position="116"/>
    </location>
</feature>
<keyword evidence="7" id="KW-0130">Cell adhesion</keyword>
<keyword evidence="10" id="KW-0325">Glycoprotein</keyword>